<evidence type="ECO:0000259" key="3">
    <source>
        <dbReference type="Pfam" id="PF03779"/>
    </source>
</evidence>
<feature type="transmembrane region" description="Helical" evidence="2">
    <location>
        <begin position="29"/>
        <end position="50"/>
    </location>
</feature>
<protein>
    <submittedName>
        <fullName evidence="4">SPW repeat-containing protein</fullName>
    </submittedName>
</protein>
<keyword evidence="5" id="KW-1185">Reference proteome</keyword>
<feature type="region of interest" description="Disordered" evidence="1">
    <location>
        <begin position="143"/>
        <end position="162"/>
    </location>
</feature>
<gene>
    <name evidence="4" type="ORF">B0I31_102390</name>
</gene>
<proteinExistence type="predicted"/>
<name>A0A2P8IG21_SACCR</name>
<evidence type="ECO:0000256" key="2">
    <source>
        <dbReference type="SAM" id="Phobius"/>
    </source>
</evidence>
<evidence type="ECO:0000256" key="1">
    <source>
        <dbReference type="SAM" id="MobiDB-lite"/>
    </source>
</evidence>
<dbReference type="Proteomes" id="UP000241118">
    <property type="component" value="Unassembled WGS sequence"/>
</dbReference>
<feature type="transmembrane region" description="Helical" evidence="2">
    <location>
        <begin position="62"/>
        <end position="82"/>
    </location>
</feature>
<evidence type="ECO:0000313" key="5">
    <source>
        <dbReference type="Proteomes" id="UP000241118"/>
    </source>
</evidence>
<keyword evidence="2" id="KW-0472">Membrane</keyword>
<accession>A0A2P8IG21</accession>
<feature type="transmembrane region" description="Helical" evidence="2">
    <location>
        <begin position="112"/>
        <end position="134"/>
    </location>
</feature>
<organism evidence="4 5">
    <name type="scientific">Saccharothrix carnea</name>
    <dbReference type="NCBI Taxonomy" id="1280637"/>
    <lineage>
        <taxon>Bacteria</taxon>
        <taxon>Bacillati</taxon>
        <taxon>Actinomycetota</taxon>
        <taxon>Actinomycetes</taxon>
        <taxon>Pseudonocardiales</taxon>
        <taxon>Pseudonocardiaceae</taxon>
        <taxon>Saccharothrix</taxon>
    </lineage>
</organism>
<dbReference type="Pfam" id="PF03779">
    <property type="entry name" value="SPW"/>
    <property type="match status" value="1"/>
</dbReference>
<dbReference type="AlphaFoldDB" id="A0A2P8IG21"/>
<feature type="domain" description="SPW repeat-containing integral membrane" evidence="3">
    <location>
        <begin position="34"/>
        <end position="127"/>
    </location>
</feature>
<sequence>MRSGDVMGRYPSGEPDYQRAARLTARRGAPGPGAVVAAAGVWLVLAPSVLEYPDGGAVINDGVVGAVVAIVAITGAAVPRAASWSSGTTALLGVWEVASPFVLGHGSGSSVVANQVVVGLVVVVLSLAGVAVSVERSCSRSPMRARPSRWERRRARPRRVRR</sequence>
<evidence type="ECO:0000313" key="4">
    <source>
        <dbReference type="EMBL" id="PSL57412.1"/>
    </source>
</evidence>
<feature type="compositionally biased region" description="Basic residues" evidence="1">
    <location>
        <begin position="151"/>
        <end position="162"/>
    </location>
</feature>
<feature type="transmembrane region" description="Helical" evidence="2">
    <location>
        <begin position="89"/>
        <end position="106"/>
    </location>
</feature>
<reference evidence="4 5" key="1">
    <citation type="submission" date="2018-03" db="EMBL/GenBank/DDBJ databases">
        <title>Genomic Encyclopedia of Type Strains, Phase III (KMG-III): the genomes of soil and plant-associated and newly described type strains.</title>
        <authorList>
            <person name="Whitman W."/>
        </authorList>
    </citation>
    <scope>NUCLEOTIDE SEQUENCE [LARGE SCALE GENOMIC DNA]</scope>
    <source>
        <strain evidence="4 5">CGMCC 4.7097</strain>
    </source>
</reference>
<dbReference type="InterPro" id="IPR005530">
    <property type="entry name" value="SPW"/>
</dbReference>
<comment type="caution">
    <text evidence="4">The sequence shown here is derived from an EMBL/GenBank/DDBJ whole genome shotgun (WGS) entry which is preliminary data.</text>
</comment>
<dbReference type="EMBL" id="PYAX01000002">
    <property type="protein sequence ID" value="PSL57412.1"/>
    <property type="molecule type" value="Genomic_DNA"/>
</dbReference>
<keyword evidence="2" id="KW-1133">Transmembrane helix</keyword>
<keyword evidence="2" id="KW-0812">Transmembrane</keyword>